<accession>A0AAV5AS34</accession>
<dbReference type="RefSeq" id="WP_264845903.1">
    <property type="nucleotide sequence ID" value="NZ_BPMA01000016.1"/>
</dbReference>
<evidence type="ECO:0000313" key="1">
    <source>
        <dbReference type="EMBL" id="GJM49314.1"/>
    </source>
</evidence>
<comment type="caution">
    <text evidence="1">The sequence shown here is derived from an EMBL/GenBank/DDBJ whole genome shotgun (WGS) entry which is preliminary data.</text>
</comment>
<keyword evidence="4" id="KW-1185">Reference proteome</keyword>
<gene>
    <name evidence="1" type="ORF">RCZ15_02890</name>
    <name evidence="2" type="ORF">RCZ16_07820</name>
</gene>
<proteinExistence type="predicted"/>
<protein>
    <submittedName>
        <fullName evidence="1">Uncharacterized protein</fullName>
    </submittedName>
</protein>
<evidence type="ECO:0000313" key="3">
    <source>
        <dbReference type="Proteomes" id="UP001207736"/>
    </source>
</evidence>
<sequence length="221" mass="25581">MTKKDGSIFSGQRSYLSNGDAKGLIAIQPPIHFTFERDYPTPIFSPYKYETTKYLRCPENTKIKFGIAKRFEINYDLFKAPKIPDDKPVPPSFWDGPFAFGLGSFSLDEFDIKVTISIQKKDSYYPFYKKEIPFTKEIFKWEEEIVNIDIPKGLYSVKVSLTGKVKGTSDLRREKILERILYSPKIFFKIEEVQIGGKNIFVPKDVGNDATLRRDTFIEII</sequence>
<dbReference type="Proteomes" id="UP001207736">
    <property type="component" value="Unassembled WGS sequence"/>
</dbReference>
<name>A0AAV5AS34_9FLAO</name>
<dbReference type="AlphaFoldDB" id="A0AAV5AS34"/>
<dbReference type="Proteomes" id="UP001208692">
    <property type="component" value="Unassembled WGS sequence"/>
</dbReference>
<reference evidence="1 4" key="1">
    <citation type="submission" date="2021-11" db="EMBL/GenBank/DDBJ databases">
        <title>Draft genome sequence of Capnocytophaga sp. strain KC07075 isolated from cat oral cavity.</title>
        <authorList>
            <person name="Suzuki M."/>
            <person name="Imaoka K."/>
            <person name="Kimura M."/>
            <person name="Morikawa S."/>
            <person name="Maeda K."/>
        </authorList>
    </citation>
    <scope>NUCLEOTIDE SEQUENCE</scope>
    <source>
        <strain evidence="1">KC07075</strain>
        <strain evidence="2 4">KC07079</strain>
    </source>
</reference>
<organism evidence="1 3">
    <name type="scientific">Capnocytophaga catalasegens</name>
    <dbReference type="NCBI Taxonomy" id="1004260"/>
    <lineage>
        <taxon>Bacteria</taxon>
        <taxon>Pseudomonadati</taxon>
        <taxon>Bacteroidota</taxon>
        <taxon>Flavobacteriia</taxon>
        <taxon>Flavobacteriales</taxon>
        <taxon>Flavobacteriaceae</taxon>
        <taxon>Capnocytophaga</taxon>
    </lineage>
</organism>
<dbReference type="EMBL" id="BQKB01000013">
    <property type="protein sequence ID" value="GJM52465.1"/>
    <property type="molecule type" value="Genomic_DNA"/>
</dbReference>
<dbReference type="EMBL" id="BQKA01000006">
    <property type="protein sequence ID" value="GJM49314.1"/>
    <property type="molecule type" value="Genomic_DNA"/>
</dbReference>
<evidence type="ECO:0000313" key="2">
    <source>
        <dbReference type="EMBL" id="GJM52465.1"/>
    </source>
</evidence>
<evidence type="ECO:0000313" key="4">
    <source>
        <dbReference type="Proteomes" id="UP001208692"/>
    </source>
</evidence>